<accession>A0A8J4T3Y6</accession>
<organism evidence="1 2">
    <name type="scientific">Clarias magur</name>
    <name type="common">Asian catfish</name>
    <name type="synonym">Macropteronotus magur</name>
    <dbReference type="NCBI Taxonomy" id="1594786"/>
    <lineage>
        <taxon>Eukaryota</taxon>
        <taxon>Metazoa</taxon>
        <taxon>Chordata</taxon>
        <taxon>Craniata</taxon>
        <taxon>Vertebrata</taxon>
        <taxon>Euteleostomi</taxon>
        <taxon>Actinopterygii</taxon>
        <taxon>Neopterygii</taxon>
        <taxon>Teleostei</taxon>
        <taxon>Ostariophysi</taxon>
        <taxon>Siluriformes</taxon>
        <taxon>Clariidae</taxon>
        <taxon>Clarias</taxon>
    </lineage>
</organism>
<dbReference type="InterPro" id="IPR036179">
    <property type="entry name" value="Ig-like_dom_sf"/>
</dbReference>
<reference evidence="1" key="1">
    <citation type="submission" date="2020-07" db="EMBL/GenBank/DDBJ databases">
        <title>Clarias magur genome sequencing, assembly and annotation.</title>
        <authorList>
            <person name="Kushwaha B."/>
            <person name="Kumar R."/>
            <person name="Das P."/>
            <person name="Joshi C.G."/>
            <person name="Kumar D."/>
            <person name="Nagpure N.S."/>
            <person name="Pandey M."/>
            <person name="Agarwal S."/>
            <person name="Srivastava S."/>
            <person name="Singh M."/>
            <person name="Sahoo L."/>
            <person name="Jayasankar P."/>
            <person name="Meher P.K."/>
            <person name="Koringa P.G."/>
            <person name="Iquebal M.A."/>
            <person name="Das S.P."/>
            <person name="Bit A."/>
            <person name="Patnaik S."/>
            <person name="Patel N."/>
            <person name="Shah T.M."/>
            <person name="Hinsu A."/>
            <person name="Jena J.K."/>
        </authorList>
    </citation>
    <scope>NUCLEOTIDE SEQUENCE</scope>
    <source>
        <strain evidence="1">CIFAMagur01</strain>
        <tissue evidence="1">Testis</tissue>
    </source>
</reference>
<feature type="non-terminal residue" evidence="1">
    <location>
        <position position="1"/>
    </location>
</feature>
<dbReference type="Proteomes" id="UP000727407">
    <property type="component" value="Unassembled WGS sequence"/>
</dbReference>
<dbReference type="OrthoDB" id="8955135at2759"/>
<sequence>CDPVYKLVNSAVQLDVPKKIVDDITWIFNQSENIVKYTGRLRVLGRFAGRVKFDEETHSLTLYSVQKNDSGLYQAEYSGVEKEIVAMHQIHVL</sequence>
<dbReference type="SUPFAM" id="SSF48726">
    <property type="entry name" value="Immunoglobulin"/>
    <property type="match status" value="1"/>
</dbReference>
<dbReference type="Gene3D" id="2.60.40.10">
    <property type="entry name" value="Immunoglobulins"/>
    <property type="match status" value="1"/>
</dbReference>
<comment type="caution">
    <text evidence="1">The sequence shown here is derived from an EMBL/GenBank/DDBJ whole genome shotgun (WGS) entry which is preliminary data.</text>
</comment>
<dbReference type="AlphaFoldDB" id="A0A8J4T3Y6"/>
<proteinExistence type="predicted"/>
<name>A0A8J4T3Y6_CLAMG</name>
<evidence type="ECO:0000313" key="1">
    <source>
        <dbReference type="EMBL" id="KAF5888471.1"/>
    </source>
</evidence>
<gene>
    <name evidence="1" type="ORF">DAT39_021812</name>
</gene>
<evidence type="ECO:0000313" key="2">
    <source>
        <dbReference type="Proteomes" id="UP000727407"/>
    </source>
</evidence>
<keyword evidence="2" id="KW-1185">Reference proteome</keyword>
<protein>
    <submittedName>
        <fullName evidence="1">CD48 antigen-like</fullName>
    </submittedName>
</protein>
<dbReference type="EMBL" id="QNUK01000980">
    <property type="protein sequence ID" value="KAF5888471.1"/>
    <property type="molecule type" value="Genomic_DNA"/>
</dbReference>
<dbReference type="InterPro" id="IPR013783">
    <property type="entry name" value="Ig-like_fold"/>
</dbReference>
<feature type="non-terminal residue" evidence="1">
    <location>
        <position position="93"/>
    </location>
</feature>